<proteinExistence type="predicted"/>
<dbReference type="EMBL" id="JACFXV010000043">
    <property type="protein sequence ID" value="MBA5776620.1"/>
    <property type="molecule type" value="Genomic_DNA"/>
</dbReference>
<gene>
    <name evidence="1" type="ORF">H2509_05715</name>
</gene>
<dbReference type="RefSeq" id="WP_182163178.1">
    <property type="nucleotide sequence ID" value="NZ_JACFXV010000043.1"/>
</dbReference>
<keyword evidence="2" id="KW-1185">Reference proteome</keyword>
<dbReference type="Proteomes" id="UP000541109">
    <property type="component" value="Unassembled WGS sequence"/>
</dbReference>
<evidence type="ECO:0000313" key="2">
    <source>
        <dbReference type="Proteomes" id="UP000541109"/>
    </source>
</evidence>
<sequence>MPRFLKAIRLDISDVHVFPQAAEPGEPVLPGAFVFHDVRPEDLAGKLRQAFVSGFLSLETFGWTTLATPVDLSDGEIEALTLRLAEHFMSHYGAPSMEAALPVARQEIQDTVELASGLAINALLAVKRERDETGAMREAFHLVTPSGEKPHACVWDVEED</sequence>
<name>A0A839AAD9_9HYPH</name>
<protein>
    <submittedName>
        <fullName evidence="1">Uncharacterized protein</fullName>
    </submittedName>
</protein>
<dbReference type="InterPro" id="IPR045442">
    <property type="entry name" value="DUF6505"/>
</dbReference>
<evidence type="ECO:0000313" key="1">
    <source>
        <dbReference type="EMBL" id="MBA5776620.1"/>
    </source>
</evidence>
<accession>A0A839AAD9</accession>
<dbReference type="Pfam" id="PF20115">
    <property type="entry name" value="DUF6505"/>
    <property type="match status" value="1"/>
</dbReference>
<comment type="caution">
    <text evidence="1">The sequence shown here is derived from an EMBL/GenBank/DDBJ whole genome shotgun (WGS) entry which is preliminary data.</text>
</comment>
<reference evidence="1 2" key="1">
    <citation type="submission" date="2020-07" db="EMBL/GenBank/DDBJ databases">
        <title>Stappia sp., F7233, whole genome shotgun sequencing project.</title>
        <authorList>
            <person name="Jiang S."/>
            <person name="Liu Z.W."/>
            <person name="Du Z.J."/>
        </authorList>
    </citation>
    <scope>NUCLEOTIDE SEQUENCE [LARGE SCALE GENOMIC DNA]</scope>
    <source>
        <strain evidence="1 2">F7233</strain>
    </source>
</reference>
<dbReference type="AlphaFoldDB" id="A0A839AAD9"/>
<organism evidence="1 2">
    <name type="scientific">Stappia albiluteola</name>
    <dbReference type="NCBI Taxonomy" id="2758565"/>
    <lineage>
        <taxon>Bacteria</taxon>
        <taxon>Pseudomonadati</taxon>
        <taxon>Pseudomonadota</taxon>
        <taxon>Alphaproteobacteria</taxon>
        <taxon>Hyphomicrobiales</taxon>
        <taxon>Stappiaceae</taxon>
        <taxon>Stappia</taxon>
    </lineage>
</organism>